<dbReference type="RefSeq" id="WP_009574868.1">
    <property type="nucleotide sequence ID" value="NZ_AEIG01000014.1"/>
</dbReference>
<evidence type="ECO:0000259" key="2">
    <source>
        <dbReference type="Pfam" id="PF13386"/>
    </source>
</evidence>
<accession>F3KZM7</accession>
<dbReference type="eggNOG" id="COG2836">
    <property type="taxonomic scope" value="Bacteria"/>
</dbReference>
<reference evidence="3 4" key="1">
    <citation type="journal article" date="2011" name="J. Bacteriol.">
        <title>Genome sequence of strain IMCC3088, a proteorhodopsin-containing marine bacterium belonging to the OM60/NOR5 clade.</title>
        <authorList>
            <person name="Jang Y."/>
            <person name="Oh H.M."/>
            <person name="Kang I."/>
            <person name="Lee K."/>
            <person name="Yang S.J."/>
            <person name="Cho J.C."/>
        </authorList>
    </citation>
    <scope>NUCLEOTIDE SEQUENCE [LARGE SCALE GENOMIC DNA]</scope>
    <source>
        <strain evidence="3 4">IMCC3088</strain>
    </source>
</reference>
<comment type="caution">
    <text evidence="3">The sequence shown here is derived from an EMBL/GenBank/DDBJ whole genome shotgun (WGS) entry which is preliminary data.</text>
</comment>
<dbReference type="Proteomes" id="UP000005615">
    <property type="component" value="Unassembled WGS sequence"/>
</dbReference>
<feature type="transmembrane region" description="Helical" evidence="1">
    <location>
        <begin position="54"/>
        <end position="72"/>
    </location>
</feature>
<name>F3KZM7_9GAMM</name>
<dbReference type="AlphaFoldDB" id="F3KZM7"/>
<feature type="domain" description="Urease accessory protein UreH-like transmembrane" evidence="2">
    <location>
        <begin position="10"/>
        <end position="207"/>
    </location>
</feature>
<feature type="transmembrane region" description="Helical" evidence="1">
    <location>
        <begin position="162"/>
        <end position="186"/>
    </location>
</feature>
<feature type="transmembrane region" description="Helical" evidence="1">
    <location>
        <begin position="79"/>
        <end position="97"/>
    </location>
</feature>
<sequence>MITEANLVAASLLGLAGAGHCVGMCGGIASAIGIGSRNRRSLILAYQAGRVTSYAALGFFLGAAASMLDLPAWRMGLRVIAALMLIAMGLYTANWWFGLKHLERLGAVVWRPIQNVSRPLLPARRIPQALALGAAWGFLPCGLIYSALAWASAHANARDSAVLMLFFGLGTLPAMLTASLGANWVSQFFKKLWVRQVIGATLCAWGMLNLVMLLRHSMH</sequence>
<proteinExistence type="predicted"/>
<dbReference type="Pfam" id="PF13386">
    <property type="entry name" value="DsbD_2"/>
    <property type="match status" value="1"/>
</dbReference>
<gene>
    <name evidence="3" type="ORF">IMCC3088_433</name>
</gene>
<dbReference type="OrthoDB" id="9798690at2"/>
<keyword evidence="1" id="KW-0472">Membrane</keyword>
<protein>
    <submittedName>
        <fullName evidence="3">Cytochrome C biogenesis transmembrane protein</fullName>
    </submittedName>
</protein>
<dbReference type="STRING" id="2518989.IMCC3088_433"/>
<feature type="transmembrane region" description="Helical" evidence="1">
    <location>
        <begin position="129"/>
        <end position="150"/>
    </location>
</feature>
<evidence type="ECO:0000256" key="1">
    <source>
        <dbReference type="SAM" id="Phobius"/>
    </source>
</evidence>
<dbReference type="PANTHER" id="PTHR42208:SF1">
    <property type="entry name" value="HEAVY METAL TRANSPORTER"/>
    <property type="match status" value="1"/>
</dbReference>
<evidence type="ECO:0000313" key="3">
    <source>
        <dbReference type="EMBL" id="EGG30456.1"/>
    </source>
</evidence>
<organism evidence="3 4">
    <name type="scientific">Aequoribacter fuscus</name>
    <dbReference type="NCBI Taxonomy" id="2518989"/>
    <lineage>
        <taxon>Bacteria</taxon>
        <taxon>Pseudomonadati</taxon>
        <taxon>Pseudomonadota</taxon>
        <taxon>Gammaproteobacteria</taxon>
        <taxon>Cellvibrionales</taxon>
        <taxon>Halieaceae</taxon>
        <taxon>Aequoribacter</taxon>
    </lineage>
</organism>
<dbReference type="InterPro" id="IPR039447">
    <property type="entry name" value="UreH-like_TM_dom"/>
</dbReference>
<keyword evidence="1" id="KW-1133">Transmembrane helix</keyword>
<dbReference type="PANTHER" id="PTHR42208">
    <property type="entry name" value="HEAVY METAL TRANSPORTER-RELATED"/>
    <property type="match status" value="1"/>
</dbReference>
<keyword evidence="4" id="KW-1185">Reference proteome</keyword>
<feature type="transmembrane region" description="Helical" evidence="1">
    <location>
        <begin position="192"/>
        <end position="214"/>
    </location>
</feature>
<dbReference type="EMBL" id="AEIG01000014">
    <property type="protein sequence ID" value="EGG30456.1"/>
    <property type="molecule type" value="Genomic_DNA"/>
</dbReference>
<keyword evidence="1 3" id="KW-0812">Transmembrane</keyword>
<evidence type="ECO:0000313" key="4">
    <source>
        <dbReference type="Proteomes" id="UP000005615"/>
    </source>
</evidence>